<protein>
    <recommendedName>
        <fullName evidence="3">Glutamine amidotransferase type-2 domain-containing protein</fullName>
    </recommendedName>
</protein>
<evidence type="ECO:0000256" key="2">
    <source>
        <dbReference type="ARBA" id="ARBA00022962"/>
    </source>
</evidence>
<feature type="domain" description="Glutamine amidotransferase type-2" evidence="3">
    <location>
        <begin position="1"/>
        <end position="269"/>
    </location>
</feature>
<dbReference type="AlphaFoldDB" id="A0A7C0XBV8"/>
<dbReference type="SUPFAM" id="SSF56235">
    <property type="entry name" value="N-terminal nucleophile aminohydrolases (Ntn hydrolases)"/>
    <property type="match status" value="1"/>
</dbReference>
<evidence type="ECO:0000313" key="4">
    <source>
        <dbReference type="EMBL" id="HDM90882.1"/>
    </source>
</evidence>
<dbReference type="InterPro" id="IPR029057">
    <property type="entry name" value="PRTase-like"/>
</dbReference>
<name>A0A7C0XBV8_UNCW3</name>
<dbReference type="InterPro" id="IPR029055">
    <property type="entry name" value="Ntn_hydrolases_N"/>
</dbReference>
<organism evidence="4">
    <name type="scientific">candidate division WOR-3 bacterium</name>
    <dbReference type="NCBI Taxonomy" id="2052148"/>
    <lineage>
        <taxon>Bacteria</taxon>
        <taxon>Bacteria division WOR-3</taxon>
    </lineage>
</organism>
<dbReference type="SUPFAM" id="SSF53271">
    <property type="entry name" value="PRTase-like"/>
    <property type="match status" value="1"/>
</dbReference>
<dbReference type="InterPro" id="IPR017932">
    <property type="entry name" value="GATase_2_dom"/>
</dbReference>
<dbReference type="PANTHER" id="PTHR11907">
    <property type="entry name" value="AMIDOPHOSPHORIBOSYLTRANSFERASE"/>
    <property type="match status" value="1"/>
</dbReference>
<dbReference type="Gene3D" id="3.60.20.10">
    <property type="entry name" value="Glutamine Phosphoribosylpyrophosphate, subunit 1, domain 1"/>
    <property type="match status" value="1"/>
</dbReference>
<sequence>MFRRHPANYNCSFSLMSINSGGAGTSTSYFSTLTDRQWVMIIREDPSRRKMKRPFTLFGISSLRERRPNILLNGLRPLSGEDGSLHIALFNGNPAEGGFITTYDLSPVNQVLKRRSGHFPTPAQDFGRPFVGIGCYARDSGNCLFLDESRKLALAFDGVIFNRKELISAIGADPRLPDGLIALELYRNSYGPESGIRRILEMIKGSYSLLILDGTSIAAIRDPSGLRPLLWGMTREDLLFASESSSFVALSSSLIREVGAGEGLLTEGLEISSIRVADGVGKKCVMELLALARPESMIHGRPVYEFRKLLGTLLARAEPRKIDIAVPLPPSGTIPALAYSSYLRIPLEEALRPCGQGAAFPFLANPHVLEGKRVALITVYLRSGNFLRKTTEILRGNGAREVHIRIASPPLITYCPLSGTGEGNDYIASRAGLREITEQTGADSVVYLSLRNLKRALGREWRSFCLGCLDGHFPSLFPSELLPAGILRSRPPVLREIEERDLFGDI</sequence>
<dbReference type="Pfam" id="PF13537">
    <property type="entry name" value="GATase_7"/>
    <property type="match status" value="1"/>
</dbReference>
<evidence type="ECO:0000259" key="3">
    <source>
        <dbReference type="PROSITE" id="PS51278"/>
    </source>
</evidence>
<dbReference type="InterPro" id="IPR000836">
    <property type="entry name" value="PRTase_dom"/>
</dbReference>
<comment type="caution">
    <text evidence="4">The sequence shown here is derived from an EMBL/GenBank/DDBJ whole genome shotgun (WGS) entry which is preliminary data.</text>
</comment>
<dbReference type="EMBL" id="DRBW01000247">
    <property type="protein sequence ID" value="HDM90882.1"/>
    <property type="molecule type" value="Genomic_DNA"/>
</dbReference>
<evidence type="ECO:0000256" key="1">
    <source>
        <dbReference type="ARBA" id="ARBA00022679"/>
    </source>
</evidence>
<dbReference type="Proteomes" id="UP000885931">
    <property type="component" value="Unassembled WGS sequence"/>
</dbReference>
<dbReference type="CDD" id="cd00352">
    <property type="entry name" value="Gn_AT_II"/>
    <property type="match status" value="1"/>
</dbReference>
<keyword evidence="1" id="KW-0808">Transferase</keyword>
<reference evidence="4" key="1">
    <citation type="journal article" date="2020" name="mSystems">
        <title>Genome- and Community-Level Interaction Insights into Carbon Utilization and Element Cycling Functions of Hydrothermarchaeota in Hydrothermal Sediment.</title>
        <authorList>
            <person name="Zhou Z."/>
            <person name="Liu Y."/>
            <person name="Xu W."/>
            <person name="Pan J."/>
            <person name="Luo Z.H."/>
            <person name="Li M."/>
        </authorList>
    </citation>
    <scope>NUCLEOTIDE SEQUENCE [LARGE SCALE GENOMIC DNA]</scope>
    <source>
        <strain evidence="4">HyVt-237</strain>
    </source>
</reference>
<gene>
    <name evidence="4" type="ORF">ENG67_06730</name>
</gene>
<dbReference type="PROSITE" id="PS51278">
    <property type="entry name" value="GATASE_TYPE_2"/>
    <property type="match status" value="1"/>
</dbReference>
<accession>A0A7C0XBV8</accession>
<proteinExistence type="predicted"/>
<dbReference type="GO" id="GO:0016740">
    <property type="term" value="F:transferase activity"/>
    <property type="evidence" value="ECO:0007669"/>
    <property type="project" value="UniProtKB-KW"/>
</dbReference>
<keyword evidence="2" id="KW-0315">Glutamine amidotransferase</keyword>
<dbReference type="Gene3D" id="3.40.50.2020">
    <property type="match status" value="1"/>
</dbReference>
<dbReference type="CDD" id="cd06223">
    <property type="entry name" value="PRTases_typeI"/>
    <property type="match status" value="1"/>
</dbReference>